<accession>A0ABV2GAA5</accession>
<dbReference type="SUPFAM" id="SSF52980">
    <property type="entry name" value="Restriction endonuclease-like"/>
    <property type="match status" value="1"/>
</dbReference>
<evidence type="ECO:0000256" key="3">
    <source>
        <dbReference type="ARBA" id="ARBA00022806"/>
    </source>
</evidence>
<dbReference type="InterPro" id="IPR047187">
    <property type="entry name" value="SF1_C_Upf1"/>
</dbReference>
<dbReference type="Gene3D" id="3.40.50.300">
    <property type="entry name" value="P-loop containing nucleotide triphosphate hydrolases"/>
    <property type="match status" value="2"/>
</dbReference>
<sequence length="812" mass="94423">MIADLAAGGLREKRWLDWQAGMEEMNATLSSLYAELANHRLASPPFPVSEVKEHLEMLADELKRDGEPGFLFFLGRGRKAKYLYQHDWLDGHPIRTAADVEVFRKFVDYQELRYTLRRIYNAPSRESGLPEIDVDARRFPYEMDENLTLFKKIRQLVAEVESLKQSPYVKRLEDEVFYQPDDLEKELLESIQKARIYPEHEAWKENLRKLVVELQETNDREDAHPVVSQMICAIEELDEEKYTGLLQELTELSGRRQEALRLKDLLGRLAAVLPETKARLEERLGVEYRFPENWEEAFQWRKLKSWVDASADMDTELIRRRIAEEQSEQSSLINKIVKNSTWANLLENMTEREKAALSAWKSSIKRYGKGTGRHARYYLKTARENMKVAQTAIPVWIMPINQVLENFPATNEKFDVIILDESSQCDIYSANVLLRGKKIIVVGDEEQISPQSIGVRFDDVRELGRRYLKEIPNAALLDGNTSLYELAEGMFPKGGKLMLREHFRSVKEIIQFSNRLSYDGEMVPMRVPIEKERFNQPVIAVKVEDGENDESEKDVNAQEVDRIVEDIVRMMGEAKYDGQTFGVISLQGQKQHRLLETKIRNAIGDEEFVRRRILCGTPYTLQGDERDIIFLSMVVAPNRRFRAFTGMADKQRFNVAASRAKNQMRLYHSVDLEDLNTDDLRSRLLGYCRQTEVEVERSVDPESLCGSGFELDVLHDLQKRGYLVKPKVRVGRYVIDFVIEGENDRLAVECEGDKWQGAERHLAEFRRRQSLERVGWEFRSIRGNEFYFNREETMAAIQLRLEEKGIDRNGKP</sequence>
<dbReference type="Gene3D" id="3.40.960.10">
    <property type="entry name" value="VSR Endonuclease"/>
    <property type="match status" value="1"/>
</dbReference>
<keyword evidence="7" id="KW-0255">Endonuclease</keyword>
<keyword evidence="4" id="KW-0067">ATP-binding</keyword>
<dbReference type="SUPFAM" id="SSF52540">
    <property type="entry name" value="P-loop containing nucleoside triphosphate hydrolases"/>
    <property type="match status" value="1"/>
</dbReference>
<dbReference type="Pfam" id="PF13087">
    <property type="entry name" value="AAA_12"/>
    <property type="match status" value="1"/>
</dbReference>
<dbReference type="InterPro" id="IPR041679">
    <property type="entry name" value="DNA2/NAM7-like_C"/>
</dbReference>
<dbReference type="InterPro" id="IPR011335">
    <property type="entry name" value="Restrct_endonuc-II-like"/>
</dbReference>
<reference evidence="7 8" key="1">
    <citation type="submission" date="2024-06" db="EMBL/GenBank/DDBJ databases">
        <title>Genomic Encyclopedia of Type Strains, Phase IV (KMG-IV): sequencing the most valuable type-strain genomes for metagenomic binning, comparative biology and taxonomic classification.</title>
        <authorList>
            <person name="Goeker M."/>
        </authorList>
    </citation>
    <scope>NUCLEOTIDE SEQUENCE [LARGE SCALE GENOMIC DNA]</scope>
    <source>
        <strain evidence="7 8">DSM 26128</strain>
    </source>
</reference>
<keyword evidence="8" id="KW-1185">Reference proteome</keyword>
<keyword evidence="2" id="KW-0378">Hydrolase</keyword>
<evidence type="ECO:0000313" key="7">
    <source>
        <dbReference type="EMBL" id="MET3575218.1"/>
    </source>
</evidence>
<evidence type="ECO:0000256" key="1">
    <source>
        <dbReference type="ARBA" id="ARBA00022741"/>
    </source>
</evidence>
<evidence type="ECO:0000259" key="5">
    <source>
        <dbReference type="Pfam" id="PF13087"/>
    </source>
</evidence>
<evidence type="ECO:0000256" key="4">
    <source>
        <dbReference type="ARBA" id="ARBA00022840"/>
    </source>
</evidence>
<keyword evidence="1" id="KW-0547">Nucleotide-binding</keyword>
<dbReference type="PANTHER" id="PTHR43788">
    <property type="entry name" value="DNA2/NAM7 HELICASE FAMILY MEMBER"/>
    <property type="match status" value="1"/>
</dbReference>
<organism evidence="7 8">
    <name type="scientific">Bhargavaea ullalensis</name>
    <dbReference type="NCBI Taxonomy" id="1265685"/>
    <lineage>
        <taxon>Bacteria</taxon>
        <taxon>Bacillati</taxon>
        <taxon>Bacillota</taxon>
        <taxon>Bacilli</taxon>
        <taxon>Bacillales</taxon>
        <taxon>Caryophanaceae</taxon>
        <taxon>Bhargavaea</taxon>
    </lineage>
</organism>
<dbReference type="PANTHER" id="PTHR43788:SF8">
    <property type="entry name" value="DNA-BINDING PROTEIN SMUBP-2"/>
    <property type="match status" value="1"/>
</dbReference>
<evidence type="ECO:0000313" key="8">
    <source>
        <dbReference type="Proteomes" id="UP001549099"/>
    </source>
</evidence>
<dbReference type="InterPro" id="IPR050534">
    <property type="entry name" value="Coronavir_polyprotein_1ab"/>
</dbReference>
<comment type="caution">
    <text evidence="7">The sequence shown here is derived from an EMBL/GenBank/DDBJ whole genome shotgun (WGS) entry which is preliminary data.</text>
</comment>
<name>A0ABV2GAA5_9BACL</name>
<dbReference type="Proteomes" id="UP001549099">
    <property type="component" value="Unassembled WGS sequence"/>
</dbReference>
<gene>
    <name evidence="7" type="ORF">ABID49_001102</name>
</gene>
<dbReference type="InterPro" id="IPR027417">
    <property type="entry name" value="P-loop_NTPase"/>
</dbReference>
<feature type="domain" description="Restriction endonuclease type II-like" evidence="6">
    <location>
        <begin position="709"/>
        <end position="798"/>
    </location>
</feature>
<keyword evidence="3" id="KW-0347">Helicase</keyword>
<evidence type="ECO:0000256" key="2">
    <source>
        <dbReference type="ARBA" id="ARBA00022801"/>
    </source>
</evidence>
<feature type="domain" description="DNA2/NAM7 helicase-like C-terminal" evidence="5">
    <location>
        <begin position="494"/>
        <end position="664"/>
    </location>
</feature>
<proteinExistence type="predicted"/>
<dbReference type="CDD" id="cd18808">
    <property type="entry name" value="SF1_C_Upf1"/>
    <property type="match status" value="1"/>
</dbReference>
<keyword evidence="7" id="KW-0540">Nuclease</keyword>
<dbReference type="EMBL" id="JBEPLW010000004">
    <property type="protein sequence ID" value="MET3575218.1"/>
    <property type="molecule type" value="Genomic_DNA"/>
</dbReference>
<dbReference type="Pfam" id="PF18741">
    <property type="entry name" value="MTES_1575"/>
    <property type="match status" value="1"/>
</dbReference>
<dbReference type="GO" id="GO:0004519">
    <property type="term" value="F:endonuclease activity"/>
    <property type="evidence" value="ECO:0007669"/>
    <property type="project" value="UniProtKB-KW"/>
</dbReference>
<dbReference type="RefSeq" id="WP_354196157.1">
    <property type="nucleotide sequence ID" value="NZ_JBEPLW010000004.1"/>
</dbReference>
<evidence type="ECO:0000259" key="6">
    <source>
        <dbReference type="Pfam" id="PF18741"/>
    </source>
</evidence>
<protein>
    <submittedName>
        <fullName evidence="7">Very-short-patch-repair endonuclease</fullName>
    </submittedName>
</protein>
<dbReference type="InterPro" id="IPR049468">
    <property type="entry name" value="Restrct_endonuc-II-like_dom"/>
</dbReference>